<dbReference type="Proteomes" id="UP000480929">
    <property type="component" value="Unassembled WGS sequence"/>
</dbReference>
<organism evidence="1 3">
    <name type="scientific">Holdemania massiliensis</name>
    <dbReference type="NCBI Taxonomy" id="1468449"/>
    <lineage>
        <taxon>Bacteria</taxon>
        <taxon>Bacillati</taxon>
        <taxon>Bacillota</taxon>
        <taxon>Erysipelotrichia</taxon>
        <taxon>Erysipelotrichales</taxon>
        <taxon>Erysipelotrichaceae</taxon>
        <taxon>Holdemania</taxon>
    </lineage>
</organism>
<dbReference type="AlphaFoldDB" id="A0A6N7S2U7"/>
<dbReference type="EMBL" id="WKPJ01000002">
    <property type="protein sequence ID" value="MSA88191.1"/>
    <property type="molecule type" value="Genomic_DNA"/>
</dbReference>
<proteinExistence type="predicted"/>
<protein>
    <submittedName>
        <fullName evidence="1">DUF3795 domain-containing protein</fullName>
    </submittedName>
</protein>
<keyword evidence="4" id="KW-1185">Reference proteome</keyword>
<evidence type="ECO:0000313" key="4">
    <source>
        <dbReference type="Proteomes" id="UP000480929"/>
    </source>
</evidence>
<evidence type="ECO:0000313" key="2">
    <source>
        <dbReference type="EMBL" id="MSC31946.1"/>
    </source>
</evidence>
<dbReference type="OrthoDB" id="9803966at2"/>
<dbReference type="RefSeq" id="WP_020224090.1">
    <property type="nucleotide sequence ID" value="NZ_AP031450.1"/>
</dbReference>
<accession>A0A6N7S2U7</accession>
<gene>
    <name evidence="2" type="ORF">GKD88_02265</name>
    <name evidence="1" type="ORF">GKE08_02465</name>
</gene>
<reference evidence="3 4" key="1">
    <citation type="journal article" date="2019" name="Nat. Med.">
        <title>A library of human gut bacterial isolates paired with longitudinal multiomics data enables mechanistic microbiome research.</title>
        <authorList>
            <person name="Poyet M."/>
            <person name="Groussin M."/>
            <person name="Gibbons S.M."/>
            <person name="Avila-Pacheco J."/>
            <person name="Jiang X."/>
            <person name="Kearney S.M."/>
            <person name="Perrotta A.R."/>
            <person name="Berdy B."/>
            <person name="Zhao S."/>
            <person name="Lieberman T.D."/>
            <person name="Swanson P.K."/>
            <person name="Smith M."/>
            <person name="Roesemann S."/>
            <person name="Alexander J.E."/>
            <person name="Rich S.A."/>
            <person name="Livny J."/>
            <person name="Vlamakis H."/>
            <person name="Clish C."/>
            <person name="Bullock K."/>
            <person name="Deik A."/>
            <person name="Scott J."/>
            <person name="Pierce K.A."/>
            <person name="Xavier R.J."/>
            <person name="Alm E.J."/>
        </authorList>
    </citation>
    <scope>NUCLEOTIDE SEQUENCE [LARGE SCALE GENOMIC DNA]</scope>
    <source>
        <strain evidence="1 3">BIOML-A4</strain>
        <strain evidence="2 4">BIOML-A5</strain>
    </source>
</reference>
<evidence type="ECO:0000313" key="1">
    <source>
        <dbReference type="EMBL" id="MSA88191.1"/>
    </source>
</evidence>
<sequence length="85" mass="9635">MDEQLLGKCGYYCGSCPTLIQGICPGCLKAHQTGDCFTRDCVLRQGLTACGECRIFPCETIMTRPRCTVLDKDWLKWKKRTMPIK</sequence>
<dbReference type="GeneID" id="42455938"/>
<comment type="caution">
    <text evidence="1">The sequence shown here is derived from an EMBL/GenBank/DDBJ whole genome shotgun (WGS) entry which is preliminary data.</text>
</comment>
<name>A0A6N7S2U7_9FIRM</name>
<dbReference type="EMBL" id="WKPI01000002">
    <property type="protein sequence ID" value="MSC31946.1"/>
    <property type="molecule type" value="Genomic_DNA"/>
</dbReference>
<dbReference type="Proteomes" id="UP000433575">
    <property type="component" value="Unassembled WGS sequence"/>
</dbReference>
<evidence type="ECO:0000313" key="3">
    <source>
        <dbReference type="Proteomes" id="UP000433575"/>
    </source>
</evidence>